<dbReference type="InterPro" id="IPR048996">
    <property type="entry name" value="PGRS_rpt"/>
</dbReference>
<reference evidence="3 4" key="1">
    <citation type="submission" date="2013-03" db="EMBL/GenBank/DDBJ databases">
        <authorList>
            <person name="Casali N."/>
            <person name="Drobniewski F.A."/>
        </authorList>
    </citation>
    <scope>NUCLEOTIDE SEQUENCE [LARGE SCALE GENOMIC DNA]</scope>
    <source>
        <strain evidence="3 4">112400015</strain>
    </source>
</reference>
<dbReference type="EMBL" id="APKD01000043">
    <property type="protein sequence ID" value="EMT35614.1"/>
    <property type="molecule type" value="Genomic_DNA"/>
</dbReference>
<evidence type="ECO:0000313" key="4">
    <source>
        <dbReference type="Proteomes" id="UP000012070"/>
    </source>
</evidence>
<feature type="compositionally biased region" description="Pro residues" evidence="1">
    <location>
        <begin position="201"/>
        <end position="211"/>
    </location>
</feature>
<evidence type="ECO:0000259" key="2">
    <source>
        <dbReference type="Pfam" id="PF00934"/>
    </source>
</evidence>
<evidence type="ECO:0000256" key="1">
    <source>
        <dbReference type="SAM" id="MobiDB-lite"/>
    </source>
</evidence>
<name>A0A829CB84_9MYCO</name>
<feature type="region of interest" description="Disordered" evidence="1">
    <location>
        <begin position="115"/>
        <end position="136"/>
    </location>
</feature>
<feature type="region of interest" description="Disordered" evidence="1">
    <location>
        <begin position="190"/>
        <end position="215"/>
    </location>
</feature>
<protein>
    <submittedName>
        <fullName evidence="3">PE-PGRS family protein</fullName>
    </submittedName>
</protein>
<dbReference type="FunFam" id="1.10.287.850:FF:000001">
    <property type="entry name" value="PE_PGRS39"/>
    <property type="match status" value="1"/>
</dbReference>
<dbReference type="Pfam" id="PF00934">
    <property type="entry name" value="PE"/>
    <property type="match status" value="1"/>
</dbReference>
<dbReference type="Pfam" id="PF21526">
    <property type="entry name" value="PGRS"/>
    <property type="match status" value="1"/>
</dbReference>
<proteinExistence type="predicted"/>
<dbReference type="AlphaFoldDB" id="A0A829CB84"/>
<dbReference type="Gene3D" id="1.10.287.850">
    <property type="entry name" value="HP0062-like domain"/>
    <property type="match status" value="1"/>
</dbReference>
<organism evidence="3 4">
    <name type="scientific">Mycobacterium orygis 112400015</name>
    <dbReference type="NCBI Taxonomy" id="1305739"/>
    <lineage>
        <taxon>Bacteria</taxon>
        <taxon>Bacillati</taxon>
        <taxon>Actinomycetota</taxon>
        <taxon>Actinomycetes</taxon>
        <taxon>Mycobacteriales</taxon>
        <taxon>Mycobacteriaceae</taxon>
        <taxon>Mycobacterium</taxon>
        <taxon>Mycobacterium tuberculosis complex</taxon>
    </lineage>
</organism>
<feature type="compositionally biased region" description="Gly residues" evidence="1">
    <location>
        <begin position="119"/>
        <end position="136"/>
    </location>
</feature>
<dbReference type="SUPFAM" id="SSF140459">
    <property type="entry name" value="PE/PPE dimer-like"/>
    <property type="match status" value="1"/>
</dbReference>
<dbReference type="Proteomes" id="UP000012070">
    <property type="component" value="Unassembled WGS sequence"/>
</dbReference>
<dbReference type="InterPro" id="IPR000084">
    <property type="entry name" value="PE-PGRS_N"/>
</dbReference>
<dbReference type="InterPro" id="IPR038332">
    <property type="entry name" value="PPE_sf"/>
</dbReference>
<accession>A0A829CB84</accession>
<evidence type="ECO:0000313" key="3">
    <source>
        <dbReference type="EMBL" id="EMT35614.1"/>
    </source>
</evidence>
<feature type="domain" description="PE" evidence="2">
    <location>
        <begin position="4"/>
        <end position="94"/>
    </location>
</feature>
<comment type="caution">
    <text evidence="3">The sequence shown here is derived from an EMBL/GenBank/DDBJ whole genome shotgun (WGS) entry which is preliminary data.</text>
</comment>
<gene>
    <name evidence="3" type="ORF">MORY_11696</name>
</gene>
<reference evidence="4" key="2">
    <citation type="submission" date="2013-04" db="EMBL/GenBank/DDBJ databases">
        <title>Non-Mycobacterium tuberculosis sensu stricto in a globally representative population.</title>
        <authorList>
            <person name="Stone M.J."/>
            <person name="Brown T.J."/>
            <person name="Drobniewski F.A."/>
        </authorList>
    </citation>
    <scope>NUCLEOTIDE SEQUENCE [LARGE SCALE GENOMIC DNA]</scope>
    <source>
        <strain evidence="4">112400015</strain>
    </source>
</reference>
<sequence>MSFVIAAPEVMAAAATDLANIGSSISAASAAAAGPTMGILAAGADEVSVAISALFGSHAQGYQTLSAQLAAYHNQFVRALNAGAGSYASAEAANVQQTLLNAINAPTQTLLGRPLIGNGADGGPGQNGGPGGLLYGNGGNGGAGDTANPNGGNGGSAGLIGNGGAGGAGAATGAGGAGGNGGWLYGNGGPGVRPGSAPPGASAPPAGPAGPPGCGAMAGPAGPAAAHPGHRGPAAPVVTEGAAGCCTATAGLVGTEATG</sequence>